<accession>A0A806LJB6</accession>
<evidence type="ECO:0000313" key="1">
    <source>
        <dbReference type="EMBL" id="AHJ34312.1"/>
    </source>
</evidence>
<name>A0A806LJB6_LACPA</name>
<sequence length="43" mass="4776">MKLRAALITLVVSSAVSLTSPEGFIAKWWDQHDAYPNNGIINF</sequence>
<dbReference type="AlphaFoldDB" id="A0A806LJB6"/>
<dbReference type="KEGG" id="lpq:AF91_14590"/>
<dbReference type="Proteomes" id="UP000019441">
    <property type="component" value="Chromosome"/>
</dbReference>
<proteinExistence type="predicted"/>
<reference evidence="1 2" key="1">
    <citation type="journal article" date="2014" name="Genome Announc.">
        <title>Whole Genome Sequence of the Probiotic Strain Lactobacillus paracasei N1115, Isolated from Traditional Chinese Fermented Milk.</title>
        <authorList>
            <person name="Wang S."/>
            <person name="Zhu H."/>
            <person name="He F."/>
            <person name="Luo Y."/>
            <person name="Kang Z."/>
            <person name="Lu C."/>
            <person name="Feng L."/>
            <person name="Lu X."/>
            <person name="Xue Y."/>
            <person name="Wang H."/>
        </authorList>
    </citation>
    <scope>NUCLEOTIDE SEQUENCE [LARGE SCALE GENOMIC DNA]</scope>
    <source>
        <strain evidence="1 2">N1115</strain>
    </source>
</reference>
<organism evidence="1 2">
    <name type="scientific">Lacticaseibacillus paracasei N1115</name>
    <dbReference type="NCBI Taxonomy" id="1446494"/>
    <lineage>
        <taxon>Bacteria</taxon>
        <taxon>Bacillati</taxon>
        <taxon>Bacillota</taxon>
        <taxon>Bacilli</taxon>
        <taxon>Lactobacillales</taxon>
        <taxon>Lactobacillaceae</taxon>
        <taxon>Lacticaseibacillus</taxon>
    </lineage>
</organism>
<dbReference type="EMBL" id="CP007122">
    <property type="protein sequence ID" value="AHJ34312.1"/>
    <property type="molecule type" value="Genomic_DNA"/>
</dbReference>
<gene>
    <name evidence="1" type="ORF">AF91_14590</name>
</gene>
<evidence type="ECO:0000313" key="2">
    <source>
        <dbReference type="Proteomes" id="UP000019441"/>
    </source>
</evidence>
<protein>
    <submittedName>
        <fullName evidence="1">Uncharacterized protein</fullName>
    </submittedName>
</protein>